<evidence type="ECO:0000256" key="7">
    <source>
        <dbReference type="ARBA" id="ARBA00022692"/>
    </source>
</evidence>
<feature type="binding site" evidence="12">
    <location>
        <position position="431"/>
    </location>
    <ligand>
        <name>K(+)</name>
        <dbReference type="ChEBI" id="CHEBI:29103"/>
    </ligand>
</feature>
<evidence type="ECO:0000256" key="3">
    <source>
        <dbReference type="ARBA" id="ARBA00022448"/>
    </source>
</evidence>
<dbReference type="PANTHER" id="PTHR32024">
    <property type="entry name" value="TRK SYSTEM POTASSIUM UPTAKE PROTEIN TRKG-RELATED"/>
    <property type="match status" value="1"/>
</dbReference>
<evidence type="ECO:0000256" key="6">
    <source>
        <dbReference type="ARBA" id="ARBA00022538"/>
    </source>
</evidence>
<evidence type="ECO:0000256" key="1">
    <source>
        <dbReference type="ARBA" id="ARBA00004429"/>
    </source>
</evidence>
<dbReference type="GO" id="GO:0046872">
    <property type="term" value="F:metal ion binding"/>
    <property type="evidence" value="ECO:0007669"/>
    <property type="project" value="UniProtKB-KW"/>
</dbReference>
<feature type="transmembrane region" description="Helical" evidence="13">
    <location>
        <begin position="453"/>
        <end position="478"/>
    </location>
</feature>
<keyword evidence="11 13" id="KW-0472">Membrane</keyword>
<feature type="binding site" evidence="12">
    <location>
        <position position="111"/>
    </location>
    <ligand>
        <name>K(+)</name>
        <dbReference type="ChEBI" id="CHEBI:29103"/>
    </ligand>
</feature>
<reference evidence="14 15" key="1">
    <citation type="submission" date="2016-01" db="EMBL/GenBank/DDBJ databases">
        <title>Genome sequence of Clostridium neopropionicum X4, DSM-3847.</title>
        <authorList>
            <person name="Poehlein A."/>
            <person name="Beck M.H."/>
            <person name="Bengelsdorf F.R."/>
            <person name="Daniel R."/>
            <person name="Duerre P."/>
        </authorList>
    </citation>
    <scope>NUCLEOTIDE SEQUENCE [LARGE SCALE GENOMIC DNA]</scope>
    <source>
        <strain evidence="14 15">DSM-3847</strain>
    </source>
</reference>
<feature type="transmembrane region" description="Helical" evidence="13">
    <location>
        <begin position="392"/>
        <end position="412"/>
    </location>
</feature>
<feature type="transmembrane region" description="Helical" evidence="13">
    <location>
        <begin position="299"/>
        <end position="319"/>
    </location>
</feature>
<feature type="transmembrane region" description="Helical" evidence="13">
    <location>
        <begin position="238"/>
        <end position="259"/>
    </location>
</feature>
<evidence type="ECO:0000313" key="14">
    <source>
        <dbReference type="EMBL" id="KXL52628.1"/>
    </source>
</evidence>
<dbReference type="PIRSF" id="PIRSF006247">
    <property type="entry name" value="TrkH"/>
    <property type="match status" value="1"/>
</dbReference>
<dbReference type="Pfam" id="PF02386">
    <property type="entry name" value="TrkH"/>
    <property type="match status" value="1"/>
</dbReference>
<sequence length="483" mass="53516">MNYHMMAYILGNILRVEGLFLFAPTLLAIYYGEDKALFAFGLTIFIAMIVGSILTKAEPEDKKIYGREGFVIVALAWISMSFFGAMPFFFSGAIEGPVNCFFETVSGFTTTGASILTEIEGLPKSILFWRSFTHWIGGMGILVFMLAIMPTVDERSMHLMRAEAPGPLVGKLVPKVKSTAKLLYEMYIILTLLEIFLLILGGMPVFDSLVNTFSTAGTGGFAIKNASIAAYENPYFEYVITVFMFLFSVNFNLYYFLLVKDVKNIFKNEELRYFIAIIIGAIGIITLNILSLYPTFESAFRHAAFQVLAIISTTGFATANFDVWPELSKTLLVILMIVGACGGSTGGGLKVSRLILLLKMAGLEIRRIVHPRSVNIIKLDGHKVDEETIRGVGGFIIVYLFLTMGSFLLISLNNFDFTTSLTSVLSCLGNVGPGLARVGPIENYSLFSDFSKLVLCFNMLLGRLEIFPIIMLFAPAVWKRSYM</sequence>
<feature type="transmembrane region" description="Helical" evidence="13">
    <location>
        <begin position="37"/>
        <end position="57"/>
    </location>
</feature>
<feature type="transmembrane region" description="Helical" evidence="13">
    <location>
        <begin position="12"/>
        <end position="31"/>
    </location>
</feature>
<evidence type="ECO:0000313" key="15">
    <source>
        <dbReference type="Proteomes" id="UP000070539"/>
    </source>
</evidence>
<organism evidence="14 15">
    <name type="scientific">Anaerotignum neopropionicum</name>
    <dbReference type="NCBI Taxonomy" id="36847"/>
    <lineage>
        <taxon>Bacteria</taxon>
        <taxon>Bacillati</taxon>
        <taxon>Bacillota</taxon>
        <taxon>Clostridia</taxon>
        <taxon>Lachnospirales</taxon>
        <taxon>Anaerotignaceae</taxon>
        <taxon>Anaerotignum</taxon>
    </lineage>
</organism>
<comment type="similarity">
    <text evidence="2">Belongs to the TrkH potassium transport family.</text>
</comment>
<feature type="transmembrane region" description="Helical" evidence="13">
    <location>
        <begin position="187"/>
        <end position="206"/>
    </location>
</feature>
<feature type="binding site" evidence="12">
    <location>
        <position position="313"/>
    </location>
    <ligand>
        <name>K(+)</name>
        <dbReference type="ChEBI" id="CHEBI:29103"/>
    </ligand>
</feature>
<keyword evidence="8 12" id="KW-0630">Potassium</keyword>
<dbReference type="PATRIC" id="fig|36847.3.peg.2395"/>
<gene>
    <name evidence="14" type="primary">trkG</name>
    <name evidence="14" type="ORF">CLNEO_20370</name>
</gene>
<keyword evidence="4" id="KW-1003">Cell membrane</keyword>
<feature type="transmembrane region" description="Helical" evidence="13">
    <location>
        <begin position="331"/>
        <end position="349"/>
    </location>
</feature>
<evidence type="ECO:0000256" key="4">
    <source>
        <dbReference type="ARBA" id="ARBA00022475"/>
    </source>
</evidence>
<dbReference type="AlphaFoldDB" id="A0A136WDN0"/>
<feature type="transmembrane region" description="Helical" evidence="13">
    <location>
        <begin position="132"/>
        <end position="152"/>
    </location>
</feature>
<keyword evidence="6" id="KW-0633">Potassium transport</keyword>
<keyword evidence="15" id="KW-1185">Reference proteome</keyword>
<dbReference type="GO" id="GO:0015379">
    <property type="term" value="F:potassium:chloride symporter activity"/>
    <property type="evidence" value="ECO:0007669"/>
    <property type="project" value="InterPro"/>
</dbReference>
<feature type="binding site" evidence="12">
    <location>
        <position position="314"/>
    </location>
    <ligand>
        <name>K(+)</name>
        <dbReference type="ChEBI" id="CHEBI:29103"/>
    </ligand>
</feature>
<feature type="transmembrane region" description="Helical" evidence="13">
    <location>
        <begin position="271"/>
        <end position="293"/>
    </location>
</feature>
<keyword evidence="3" id="KW-0813">Transport</keyword>
<proteinExistence type="inferred from homology"/>
<feature type="transmembrane region" description="Helical" evidence="13">
    <location>
        <begin position="69"/>
        <end position="90"/>
    </location>
</feature>
<dbReference type="STRING" id="36847.CLNEO_20370"/>
<evidence type="ECO:0000256" key="9">
    <source>
        <dbReference type="ARBA" id="ARBA00022989"/>
    </source>
</evidence>
<keyword evidence="10" id="KW-0406">Ion transport</keyword>
<dbReference type="Proteomes" id="UP000070539">
    <property type="component" value="Unassembled WGS sequence"/>
</dbReference>
<keyword evidence="5" id="KW-0997">Cell inner membrane</keyword>
<dbReference type="PANTHER" id="PTHR32024:SF2">
    <property type="entry name" value="TRK SYSTEM POTASSIUM UPTAKE PROTEIN TRKG-RELATED"/>
    <property type="match status" value="1"/>
</dbReference>
<evidence type="ECO:0000256" key="11">
    <source>
        <dbReference type="ARBA" id="ARBA00023136"/>
    </source>
</evidence>
<dbReference type="InterPro" id="IPR003445">
    <property type="entry name" value="Cat_transpt"/>
</dbReference>
<feature type="binding site" evidence="12">
    <location>
        <position position="430"/>
    </location>
    <ligand>
        <name>K(+)</name>
        <dbReference type="ChEBI" id="CHEBI:29103"/>
    </ligand>
</feature>
<keyword evidence="12" id="KW-0479">Metal-binding</keyword>
<evidence type="ECO:0000256" key="13">
    <source>
        <dbReference type="SAM" id="Phobius"/>
    </source>
</evidence>
<dbReference type="OrthoDB" id="9810952at2"/>
<name>A0A136WDN0_9FIRM</name>
<dbReference type="RefSeq" id="WP_066088385.1">
    <property type="nucleotide sequence ID" value="NZ_LRVM01000006.1"/>
</dbReference>
<evidence type="ECO:0000256" key="2">
    <source>
        <dbReference type="ARBA" id="ARBA00009137"/>
    </source>
</evidence>
<keyword evidence="7 13" id="KW-0812">Transmembrane</keyword>
<comment type="caution">
    <text evidence="14">The sequence shown here is derived from an EMBL/GenBank/DDBJ whole genome shotgun (WGS) entry which is preliminary data.</text>
</comment>
<evidence type="ECO:0000256" key="12">
    <source>
        <dbReference type="PIRSR" id="PIRSR006247-1"/>
    </source>
</evidence>
<dbReference type="InterPro" id="IPR004772">
    <property type="entry name" value="TrkH"/>
</dbReference>
<evidence type="ECO:0000256" key="5">
    <source>
        <dbReference type="ARBA" id="ARBA00022519"/>
    </source>
</evidence>
<evidence type="ECO:0000256" key="8">
    <source>
        <dbReference type="ARBA" id="ARBA00022958"/>
    </source>
</evidence>
<keyword evidence="9 13" id="KW-1133">Transmembrane helix</keyword>
<comment type="subcellular location">
    <subcellularLocation>
        <location evidence="1">Cell inner membrane</location>
        <topology evidence="1">Multi-pass membrane protein</topology>
    </subcellularLocation>
</comment>
<accession>A0A136WDN0</accession>
<feature type="binding site" evidence="12">
    <location>
        <position position="219"/>
    </location>
    <ligand>
        <name>K(+)</name>
        <dbReference type="ChEBI" id="CHEBI:29103"/>
    </ligand>
</feature>
<feature type="binding site" evidence="12">
    <location>
        <position position="110"/>
    </location>
    <ligand>
        <name>K(+)</name>
        <dbReference type="ChEBI" id="CHEBI:29103"/>
    </ligand>
</feature>
<dbReference type="GO" id="GO:0005886">
    <property type="term" value="C:plasma membrane"/>
    <property type="evidence" value="ECO:0007669"/>
    <property type="project" value="UniProtKB-SubCell"/>
</dbReference>
<evidence type="ECO:0000256" key="10">
    <source>
        <dbReference type="ARBA" id="ARBA00023065"/>
    </source>
</evidence>
<protein>
    <submittedName>
        <fullName evidence="14">Trk system potassium uptake protein TrkG</fullName>
    </submittedName>
</protein>
<dbReference type="EMBL" id="LRVM01000006">
    <property type="protein sequence ID" value="KXL52628.1"/>
    <property type="molecule type" value="Genomic_DNA"/>
</dbReference>